<reference evidence="11" key="1">
    <citation type="submission" date="2009-08" db="EMBL/GenBank/DDBJ databases">
        <title>Annotation of Salpingoeca rosetta.</title>
        <authorList>
            <consortium name="The Broad Institute Genome Sequencing Platform"/>
            <person name="Russ C."/>
            <person name="Cuomo C."/>
            <person name="Burger G."/>
            <person name="Gray M.W."/>
            <person name="Holland P.W.H."/>
            <person name="King N."/>
            <person name="Lang F.B.F."/>
            <person name="Roger A.J."/>
            <person name="Ruiz-Trillo I."/>
            <person name="Young S.K."/>
            <person name="Zeng Q."/>
            <person name="Gargeya S."/>
            <person name="Alvarado L."/>
            <person name="Berlin A."/>
            <person name="Chapman S.B."/>
            <person name="Chen Z."/>
            <person name="Freedman E."/>
            <person name="Gellesch M."/>
            <person name="Goldberg J."/>
            <person name="Griggs A."/>
            <person name="Gujja S."/>
            <person name="Heilman E."/>
            <person name="Heiman D."/>
            <person name="Howarth C."/>
            <person name="Mehta T."/>
            <person name="Neiman D."/>
            <person name="Pearson M."/>
            <person name="Roberts A."/>
            <person name="Saif S."/>
            <person name="Shea T."/>
            <person name="Shenoy N."/>
            <person name="Sisk P."/>
            <person name="Stolte C."/>
            <person name="Sykes S."/>
            <person name="White J."/>
            <person name="Yandava C."/>
            <person name="Haas B."/>
            <person name="Nusbaum C."/>
            <person name="Birren B."/>
        </authorList>
    </citation>
    <scope>NUCLEOTIDE SEQUENCE [LARGE SCALE GENOMIC DNA]</scope>
    <source>
        <strain evidence="11">ATCC 50818</strain>
    </source>
</reference>
<dbReference type="InterPro" id="IPR046457">
    <property type="entry name" value="PMI_typeI_cat"/>
</dbReference>
<organism evidence="12">
    <name type="scientific">Salpingoeca rosetta (strain ATCC 50818 / BSB-021)</name>
    <dbReference type="NCBI Taxonomy" id="946362"/>
    <lineage>
        <taxon>Eukaryota</taxon>
        <taxon>Choanoflagellata</taxon>
        <taxon>Craspedida</taxon>
        <taxon>Salpingoecidae</taxon>
        <taxon>Salpingoeca</taxon>
    </lineage>
</organism>
<dbReference type="FunFam" id="1.10.441.10:FF:000001">
    <property type="entry name" value="Mannose-6-phosphate isomerase"/>
    <property type="match status" value="1"/>
</dbReference>
<dbReference type="OMA" id="GECCYYA"/>
<evidence type="ECO:0000259" key="9">
    <source>
        <dbReference type="Pfam" id="PF20511"/>
    </source>
</evidence>
<dbReference type="AlphaFoldDB" id="F2TZM1"/>
<dbReference type="PROSITE" id="PS00965">
    <property type="entry name" value="PMI_I_1"/>
    <property type="match status" value="1"/>
</dbReference>
<dbReference type="InterPro" id="IPR016305">
    <property type="entry name" value="Mannose-6-P_Isomerase"/>
</dbReference>
<dbReference type="eggNOG" id="KOG2757">
    <property type="taxonomic scope" value="Eukaryota"/>
</dbReference>
<dbReference type="InterPro" id="IPR046458">
    <property type="entry name" value="PMI_typeI_hel"/>
</dbReference>
<dbReference type="PRINTS" id="PR00714">
    <property type="entry name" value="MAN6PISMRASE"/>
</dbReference>
<dbReference type="Gene3D" id="1.10.441.10">
    <property type="entry name" value="Phosphomannose Isomerase, domain 2"/>
    <property type="match status" value="1"/>
</dbReference>
<keyword evidence="8 11" id="KW-0413">Isomerase</keyword>
<keyword evidence="6" id="KW-0479">Metal-binding</keyword>
<dbReference type="InterPro" id="IPR014710">
    <property type="entry name" value="RmlC-like_jellyroll"/>
</dbReference>
<evidence type="ECO:0000256" key="5">
    <source>
        <dbReference type="ARBA" id="ARBA00011956"/>
    </source>
</evidence>
<feature type="domain" description="Phosphomannose isomerase type I helical insertion" evidence="10">
    <location>
        <begin position="118"/>
        <end position="200"/>
    </location>
</feature>
<protein>
    <recommendedName>
        <fullName evidence="5">mannose-6-phosphate isomerase</fullName>
        <ecNumber evidence="5">5.3.1.8</ecNumber>
    </recommendedName>
</protein>
<dbReference type="InterPro" id="IPR011051">
    <property type="entry name" value="RmlC_Cupin_sf"/>
</dbReference>
<dbReference type="FunCoup" id="F2TZM1">
    <property type="interactions" value="899"/>
</dbReference>
<dbReference type="Gene3D" id="2.60.120.10">
    <property type="entry name" value="Jelly Rolls"/>
    <property type="match status" value="1"/>
</dbReference>
<evidence type="ECO:0000256" key="1">
    <source>
        <dbReference type="ARBA" id="ARBA00000757"/>
    </source>
</evidence>
<comment type="cofactor">
    <cofactor evidence="2">
        <name>Zn(2+)</name>
        <dbReference type="ChEBI" id="CHEBI:29105"/>
    </cofactor>
</comment>
<dbReference type="GO" id="GO:0005975">
    <property type="term" value="P:carbohydrate metabolic process"/>
    <property type="evidence" value="ECO:0007669"/>
    <property type="project" value="InterPro"/>
</dbReference>
<comment type="similarity">
    <text evidence="4">Belongs to the mannose-6-phosphate isomerase type 1 family.</text>
</comment>
<dbReference type="CDD" id="cd07011">
    <property type="entry name" value="cupin_PMI_type_I_N"/>
    <property type="match status" value="1"/>
</dbReference>
<dbReference type="EC" id="5.3.1.8" evidence="5"/>
<dbReference type="RefSeq" id="XP_004998001.1">
    <property type="nucleotide sequence ID" value="XM_004997944.1"/>
</dbReference>
<dbReference type="Pfam" id="PF20512">
    <property type="entry name" value="PMI_typeI_hel"/>
    <property type="match status" value="1"/>
</dbReference>
<dbReference type="InterPro" id="IPR018050">
    <property type="entry name" value="Pmannose_isomerase-type1_CS"/>
</dbReference>
<dbReference type="InParanoid" id="F2TZM1"/>
<keyword evidence="12" id="KW-1185">Reference proteome</keyword>
<dbReference type="KEGG" id="sre:PTSG_02013"/>
<evidence type="ECO:0000256" key="7">
    <source>
        <dbReference type="ARBA" id="ARBA00022833"/>
    </source>
</evidence>
<evidence type="ECO:0000256" key="6">
    <source>
        <dbReference type="ARBA" id="ARBA00022723"/>
    </source>
</evidence>
<name>F2TZM1_SALR5</name>
<keyword evidence="7" id="KW-0862">Zinc</keyword>
<evidence type="ECO:0000313" key="12">
    <source>
        <dbReference type="Proteomes" id="UP000007799"/>
    </source>
</evidence>
<evidence type="ECO:0000256" key="3">
    <source>
        <dbReference type="ARBA" id="ARBA00004666"/>
    </source>
</evidence>
<dbReference type="PANTHER" id="PTHR10309:SF0">
    <property type="entry name" value="MANNOSE-6-PHOSPHATE ISOMERASE"/>
    <property type="match status" value="1"/>
</dbReference>
<comment type="catalytic activity">
    <reaction evidence="1">
        <text>D-mannose 6-phosphate = D-fructose 6-phosphate</text>
        <dbReference type="Rhea" id="RHEA:12356"/>
        <dbReference type="ChEBI" id="CHEBI:58735"/>
        <dbReference type="ChEBI" id="CHEBI:61527"/>
        <dbReference type="EC" id="5.3.1.8"/>
    </reaction>
</comment>
<gene>
    <name evidence="11" type="ORF">PTSG_02013</name>
</gene>
<dbReference type="GeneID" id="16078597"/>
<dbReference type="PANTHER" id="PTHR10309">
    <property type="entry name" value="MANNOSE-6-PHOSPHATE ISOMERASE"/>
    <property type="match status" value="1"/>
</dbReference>
<dbReference type="Proteomes" id="UP000007799">
    <property type="component" value="Unassembled WGS sequence"/>
</dbReference>
<evidence type="ECO:0000259" key="10">
    <source>
        <dbReference type="Pfam" id="PF20512"/>
    </source>
</evidence>
<comment type="pathway">
    <text evidence="3">Nucleotide-sugar biosynthesis; GDP-alpha-D-mannose biosynthesis; alpha-D-mannose 1-phosphate from D-fructose 6-phosphate: step 1/2.</text>
</comment>
<feature type="domain" description="Phosphomannose isomerase type I catalytic" evidence="9">
    <location>
        <begin position="1"/>
        <end position="102"/>
    </location>
</feature>
<sequence length="300" mass="32204">MGTHSKAPSQVVLPGGEVQDLRTLLQANPDLMGSAKSAEGQLPYLFKVLSVNKTLSIQAHPDKALAEKLRQQDPEHYLDDNHKPEMAIALTPFEGMCGFRPLAEVAAFLSSYPEFHALVGDAAAACLHAAVGKPQPEQHDALKKCFSALMHADPKMVEAKAAELQARLEAKADKQLVDNFVLRVHSQFPGDVGCFCLFMLNIVQLQPGQAIFLGPNLPHAYMAGDCIECMAASDNVVRAGCTGKFKDVDNLVNMLTYETGTAQEQGGSLAAPRGSTFFIAADAAATVEAKADTTLFRAYC</sequence>
<dbReference type="GO" id="GO:0008270">
    <property type="term" value="F:zinc ion binding"/>
    <property type="evidence" value="ECO:0007669"/>
    <property type="project" value="InterPro"/>
</dbReference>
<evidence type="ECO:0000256" key="2">
    <source>
        <dbReference type="ARBA" id="ARBA00001947"/>
    </source>
</evidence>
<dbReference type="UniPathway" id="UPA00126">
    <property type="reaction ID" value="UER00423"/>
</dbReference>
<dbReference type="EMBL" id="GL832957">
    <property type="protein sequence ID" value="EGD79045.1"/>
    <property type="molecule type" value="Genomic_DNA"/>
</dbReference>
<evidence type="ECO:0000256" key="4">
    <source>
        <dbReference type="ARBA" id="ARBA00010772"/>
    </source>
</evidence>
<proteinExistence type="inferred from homology"/>
<dbReference type="GO" id="GO:0005829">
    <property type="term" value="C:cytosol"/>
    <property type="evidence" value="ECO:0007669"/>
    <property type="project" value="TreeGrafter"/>
</dbReference>
<dbReference type="STRING" id="946362.F2TZM1"/>
<evidence type="ECO:0000256" key="8">
    <source>
        <dbReference type="ARBA" id="ARBA00023235"/>
    </source>
</evidence>
<dbReference type="GO" id="GO:0009298">
    <property type="term" value="P:GDP-mannose biosynthetic process"/>
    <property type="evidence" value="ECO:0007669"/>
    <property type="project" value="UniProtKB-UniPathway"/>
</dbReference>
<dbReference type="InterPro" id="IPR001250">
    <property type="entry name" value="Man6P_Isoase-1"/>
</dbReference>
<dbReference type="SUPFAM" id="SSF51182">
    <property type="entry name" value="RmlC-like cupins"/>
    <property type="match status" value="1"/>
</dbReference>
<dbReference type="NCBIfam" id="TIGR00218">
    <property type="entry name" value="manA"/>
    <property type="match status" value="1"/>
</dbReference>
<accession>F2TZM1</accession>
<dbReference type="GO" id="GO:0004476">
    <property type="term" value="F:mannose-6-phosphate isomerase activity"/>
    <property type="evidence" value="ECO:0007669"/>
    <property type="project" value="UniProtKB-EC"/>
</dbReference>
<dbReference type="OrthoDB" id="6605218at2759"/>
<evidence type="ECO:0000313" key="11">
    <source>
        <dbReference type="EMBL" id="EGD79045.1"/>
    </source>
</evidence>
<dbReference type="Pfam" id="PF20511">
    <property type="entry name" value="PMI_typeI_cat"/>
    <property type="match status" value="1"/>
</dbReference>